<keyword evidence="3" id="KW-1185">Reference proteome</keyword>
<protein>
    <submittedName>
        <fullName evidence="2">Uncharacterized protein</fullName>
    </submittedName>
</protein>
<reference evidence="2 3" key="1">
    <citation type="journal article" date="2018" name="Nat. Ecol. Evol.">
        <title>Pezizomycetes genomes reveal the molecular basis of ectomycorrhizal truffle lifestyle.</title>
        <authorList>
            <person name="Murat C."/>
            <person name="Payen T."/>
            <person name="Noel B."/>
            <person name="Kuo A."/>
            <person name="Morin E."/>
            <person name="Chen J."/>
            <person name="Kohler A."/>
            <person name="Krizsan K."/>
            <person name="Balestrini R."/>
            <person name="Da Silva C."/>
            <person name="Montanini B."/>
            <person name="Hainaut M."/>
            <person name="Levati E."/>
            <person name="Barry K.W."/>
            <person name="Belfiori B."/>
            <person name="Cichocki N."/>
            <person name="Clum A."/>
            <person name="Dockter R.B."/>
            <person name="Fauchery L."/>
            <person name="Guy J."/>
            <person name="Iotti M."/>
            <person name="Le Tacon F."/>
            <person name="Lindquist E.A."/>
            <person name="Lipzen A."/>
            <person name="Malagnac F."/>
            <person name="Mello A."/>
            <person name="Molinier V."/>
            <person name="Miyauchi S."/>
            <person name="Poulain J."/>
            <person name="Riccioni C."/>
            <person name="Rubini A."/>
            <person name="Sitrit Y."/>
            <person name="Splivallo R."/>
            <person name="Traeger S."/>
            <person name="Wang M."/>
            <person name="Zifcakova L."/>
            <person name="Wipf D."/>
            <person name="Zambonelli A."/>
            <person name="Paolocci F."/>
            <person name="Nowrousian M."/>
            <person name="Ottonello S."/>
            <person name="Baldrian P."/>
            <person name="Spatafora J.W."/>
            <person name="Henrissat B."/>
            <person name="Nagy L.G."/>
            <person name="Aury J.M."/>
            <person name="Wincker P."/>
            <person name="Grigoriev I.V."/>
            <person name="Bonfante P."/>
            <person name="Martin F.M."/>
        </authorList>
    </citation>
    <scope>NUCLEOTIDE SEQUENCE [LARGE SCALE GENOMIC DNA]</scope>
    <source>
        <strain evidence="2 3">RN42</strain>
    </source>
</reference>
<dbReference type="Proteomes" id="UP000275078">
    <property type="component" value="Unassembled WGS sequence"/>
</dbReference>
<evidence type="ECO:0000313" key="3">
    <source>
        <dbReference type="Proteomes" id="UP000275078"/>
    </source>
</evidence>
<accession>A0A3N4I162</accession>
<dbReference type="EMBL" id="ML119694">
    <property type="protein sequence ID" value="RPA79842.1"/>
    <property type="molecule type" value="Genomic_DNA"/>
</dbReference>
<gene>
    <name evidence="2" type="ORF">BJ508DRAFT_327896</name>
</gene>
<feature type="compositionally biased region" description="Polar residues" evidence="1">
    <location>
        <begin position="1"/>
        <end position="15"/>
    </location>
</feature>
<evidence type="ECO:0000313" key="2">
    <source>
        <dbReference type="EMBL" id="RPA79842.1"/>
    </source>
</evidence>
<proteinExistence type="predicted"/>
<dbReference type="AlphaFoldDB" id="A0A3N4I162"/>
<feature type="region of interest" description="Disordered" evidence="1">
    <location>
        <begin position="1"/>
        <end position="23"/>
    </location>
</feature>
<organism evidence="2 3">
    <name type="scientific">Ascobolus immersus RN42</name>
    <dbReference type="NCBI Taxonomy" id="1160509"/>
    <lineage>
        <taxon>Eukaryota</taxon>
        <taxon>Fungi</taxon>
        <taxon>Dikarya</taxon>
        <taxon>Ascomycota</taxon>
        <taxon>Pezizomycotina</taxon>
        <taxon>Pezizomycetes</taxon>
        <taxon>Pezizales</taxon>
        <taxon>Ascobolaceae</taxon>
        <taxon>Ascobolus</taxon>
    </lineage>
</organism>
<name>A0A3N4I162_ASCIM</name>
<sequence>MPFSGPNSYQTNNIKPEQDARSEMSEWNFDTVTVSTNTAIGLGHRPAGTGTFRPDPNFGVRGAPGADEFMYRGDDVPRGARSVFANMGTAGASHNYFLAESLPGLSDGSTLSGGHHLSTPRTARSLSLGGSTAIGDSSYYGDSGTEQDSAISLDPDYTPTLRYQFEEYPVPCLFGFTDCPQRFTLDISESDWRAHVETHLVPDWNPPAAQCLYDGCRDYSYHHWDELLSHVFTHFLFMEPSTATTIDIFPDAKLLSYCKERELIGSDTYQDYMARIPETKAPLQFCRCSLVVHSAI</sequence>
<evidence type="ECO:0000256" key="1">
    <source>
        <dbReference type="SAM" id="MobiDB-lite"/>
    </source>
</evidence>